<evidence type="ECO:0000313" key="4">
    <source>
        <dbReference type="EMBL" id="CAB4267224.1"/>
    </source>
</evidence>
<dbReference type="Pfam" id="PF01535">
    <property type="entry name" value="PPR"/>
    <property type="match status" value="2"/>
</dbReference>
<dbReference type="OrthoDB" id="9990610at2759"/>
<keyword evidence="3" id="KW-1133">Transmembrane helix</keyword>
<dbReference type="InterPro" id="IPR011990">
    <property type="entry name" value="TPR-like_helical_dom_sf"/>
</dbReference>
<feature type="transmembrane region" description="Helical" evidence="3">
    <location>
        <begin position="64"/>
        <end position="85"/>
    </location>
</feature>
<reference evidence="7" key="1">
    <citation type="journal article" date="2020" name="Genome Biol.">
        <title>Gamete binning: chromosome-level and haplotype-resolved genome assembly enabled by high-throughput single-cell sequencing of gamete genomes.</title>
        <authorList>
            <person name="Campoy J.A."/>
            <person name="Sun H."/>
            <person name="Goel M."/>
            <person name="Jiao W.-B."/>
            <person name="Folz-Donahue K."/>
            <person name="Wang N."/>
            <person name="Rubio M."/>
            <person name="Liu C."/>
            <person name="Kukat C."/>
            <person name="Ruiz D."/>
            <person name="Huettel B."/>
            <person name="Schneeberger K."/>
        </authorList>
    </citation>
    <scope>NUCLEOTIDE SEQUENCE [LARGE SCALE GENOMIC DNA]</scope>
    <source>
        <strain evidence="7">cv. Rojo Pasion</strain>
    </source>
</reference>
<organism evidence="5 7">
    <name type="scientific">Prunus armeniaca</name>
    <name type="common">Apricot</name>
    <name type="synonym">Armeniaca vulgaris</name>
    <dbReference type="NCBI Taxonomy" id="36596"/>
    <lineage>
        <taxon>Eukaryota</taxon>
        <taxon>Viridiplantae</taxon>
        <taxon>Streptophyta</taxon>
        <taxon>Embryophyta</taxon>
        <taxon>Tracheophyta</taxon>
        <taxon>Spermatophyta</taxon>
        <taxon>Magnoliopsida</taxon>
        <taxon>eudicotyledons</taxon>
        <taxon>Gunneridae</taxon>
        <taxon>Pentapetalae</taxon>
        <taxon>rosids</taxon>
        <taxon>fabids</taxon>
        <taxon>Rosales</taxon>
        <taxon>Rosaceae</taxon>
        <taxon>Amygdaloideae</taxon>
        <taxon>Amygdaleae</taxon>
        <taxon>Prunus</taxon>
    </lineage>
</organism>
<dbReference type="EMBL" id="CAEKKB010000001">
    <property type="protein sequence ID" value="CAB4297721.1"/>
    <property type="molecule type" value="Genomic_DNA"/>
</dbReference>
<protein>
    <recommendedName>
        <fullName evidence="8">Pentatricopeptide repeat-containing protein</fullName>
    </recommendedName>
</protein>
<dbReference type="NCBIfam" id="TIGR00756">
    <property type="entry name" value="PPR"/>
    <property type="match status" value="1"/>
</dbReference>
<evidence type="ECO:0000256" key="3">
    <source>
        <dbReference type="SAM" id="Phobius"/>
    </source>
</evidence>
<evidence type="ECO:0000313" key="5">
    <source>
        <dbReference type="EMBL" id="CAB4297721.1"/>
    </source>
</evidence>
<gene>
    <name evidence="4" type="ORF">CURHAP_LOCUS9836</name>
    <name evidence="5" type="ORF">ORAREDHAP_LOCUS9730</name>
</gene>
<dbReference type="EMBL" id="CAEKDK010000001">
    <property type="protein sequence ID" value="CAB4267224.1"/>
    <property type="molecule type" value="Genomic_DNA"/>
</dbReference>
<reference evidence="5 6" key="2">
    <citation type="submission" date="2020-05" db="EMBL/GenBank/DDBJ databases">
        <authorList>
            <person name="Campoy J."/>
            <person name="Schneeberger K."/>
            <person name="Spophaly S."/>
        </authorList>
    </citation>
    <scope>NUCLEOTIDE SEQUENCE [LARGE SCALE GENOMIC DNA]</scope>
    <source>
        <strain evidence="5">PruArmRojPasFocal</strain>
    </source>
</reference>
<dbReference type="Gene3D" id="1.25.40.10">
    <property type="entry name" value="Tetratricopeptide repeat domain"/>
    <property type="match status" value="1"/>
</dbReference>
<dbReference type="AlphaFoldDB" id="A0A6J5WBL3"/>
<keyword evidence="1" id="KW-0677">Repeat</keyword>
<dbReference type="InterPro" id="IPR002885">
    <property type="entry name" value="PPR_rpt"/>
</dbReference>
<sequence length="105" mass="11615">MIKGYLRSGNLDEALNLFGKMNKRSIITLNSLITGFVQGGRPKEARSPVVIWLDRIIITSPLPVSLQLVLILVHLIMGYGCMGVYPWRSGLESDVVIVRMCGQSV</sequence>
<evidence type="ECO:0000256" key="1">
    <source>
        <dbReference type="ARBA" id="ARBA00022737"/>
    </source>
</evidence>
<evidence type="ECO:0000313" key="7">
    <source>
        <dbReference type="Proteomes" id="UP000507245"/>
    </source>
</evidence>
<feature type="repeat" description="PPR" evidence="2">
    <location>
        <begin position="1"/>
        <end position="28"/>
    </location>
</feature>
<evidence type="ECO:0008006" key="8">
    <source>
        <dbReference type="Google" id="ProtNLM"/>
    </source>
</evidence>
<accession>A0A6J5WBL3</accession>
<keyword evidence="3" id="KW-0472">Membrane</keyword>
<dbReference type="Proteomes" id="UP000507245">
    <property type="component" value="Unassembled WGS sequence"/>
</dbReference>
<evidence type="ECO:0000256" key="2">
    <source>
        <dbReference type="PROSITE-ProRule" id="PRU00708"/>
    </source>
</evidence>
<name>A0A6J5WBL3_PRUAR</name>
<evidence type="ECO:0000313" key="6">
    <source>
        <dbReference type="Proteomes" id="UP000507222"/>
    </source>
</evidence>
<keyword evidence="7" id="KW-1185">Reference proteome</keyword>
<dbReference type="PROSITE" id="PS51375">
    <property type="entry name" value="PPR"/>
    <property type="match status" value="1"/>
</dbReference>
<proteinExistence type="predicted"/>
<keyword evidence="3" id="KW-0812">Transmembrane</keyword>
<dbReference type="Proteomes" id="UP000507222">
    <property type="component" value="Unassembled WGS sequence"/>
</dbReference>